<reference evidence="2" key="1">
    <citation type="submission" date="2020-08" db="EMBL/GenBank/DDBJ databases">
        <title>Multicomponent nature underlies the extraordinary mechanical properties of spider dragline silk.</title>
        <authorList>
            <person name="Kono N."/>
            <person name="Nakamura H."/>
            <person name="Mori M."/>
            <person name="Yoshida Y."/>
            <person name="Ohtoshi R."/>
            <person name="Malay A.D."/>
            <person name="Moran D.A.P."/>
            <person name="Tomita M."/>
            <person name="Numata K."/>
            <person name="Arakawa K."/>
        </authorList>
    </citation>
    <scope>NUCLEOTIDE SEQUENCE</scope>
</reference>
<comment type="caution">
    <text evidence="2">The sequence shown here is derived from an EMBL/GenBank/DDBJ whole genome shotgun (WGS) entry which is preliminary data.</text>
</comment>
<evidence type="ECO:0000313" key="2">
    <source>
        <dbReference type="EMBL" id="GFY74899.1"/>
    </source>
</evidence>
<proteinExistence type="predicted"/>
<protein>
    <submittedName>
        <fullName evidence="2">Uncharacterized protein</fullName>
    </submittedName>
</protein>
<sequence length="89" mass="10269">MSWFAPFKKDPAMLTKLSDYFFDVFRSRIGDPDYMTPYIEEVWIPEAIVKAISIVKNLDMNNAEHGFFKQGTENGISDNSEPMDVIEID</sequence>
<keyword evidence="3" id="KW-1185">Reference proteome</keyword>
<dbReference type="Proteomes" id="UP000886998">
    <property type="component" value="Unassembled WGS sequence"/>
</dbReference>
<evidence type="ECO:0000313" key="3">
    <source>
        <dbReference type="Proteomes" id="UP000886998"/>
    </source>
</evidence>
<accession>A0A8X7CJ18</accession>
<name>A0A8X7CJ18_9ARAC</name>
<gene>
    <name evidence="2" type="ORF">TNIN_225441</name>
</gene>
<feature type="region of interest" description="Disordered" evidence="1">
    <location>
        <begin position="69"/>
        <end position="89"/>
    </location>
</feature>
<dbReference type="OrthoDB" id="6437927at2759"/>
<dbReference type="EMBL" id="BMAV01021019">
    <property type="protein sequence ID" value="GFY74899.1"/>
    <property type="molecule type" value="Genomic_DNA"/>
</dbReference>
<feature type="compositionally biased region" description="Polar residues" evidence="1">
    <location>
        <begin position="71"/>
        <end position="80"/>
    </location>
</feature>
<organism evidence="2 3">
    <name type="scientific">Trichonephila inaurata madagascariensis</name>
    <dbReference type="NCBI Taxonomy" id="2747483"/>
    <lineage>
        <taxon>Eukaryota</taxon>
        <taxon>Metazoa</taxon>
        <taxon>Ecdysozoa</taxon>
        <taxon>Arthropoda</taxon>
        <taxon>Chelicerata</taxon>
        <taxon>Arachnida</taxon>
        <taxon>Araneae</taxon>
        <taxon>Araneomorphae</taxon>
        <taxon>Entelegynae</taxon>
        <taxon>Araneoidea</taxon>
        <taxon>Nephilidae</taxon>
        <taxon>Trichonephila</taxon>
        <taxon>Trichonephila inaurata</taxon>
    </lineage>
</organism>
<evidence type="ECO:0000256" key="1">
    <source>
        <dbReference type="SAM" id="MobiDB-lite"/>
    </source>
</evidence>
<dbReference type="AlphaFoldDB" id="A0A8X7CJ18"/>